<proteinExistence type="predicted"/>
<dbReference type="EMBL" id="LAZR01001626">
    <property type="protein sequence ID" value="KKN41758.1"/>
    <property type="molecule type" value="Genomic_DNA"/>
</dbReference>
<accession>A0A0F9TK25</accession>
<reference evidence="1" key="1">
    <citation type="journal article" date="2015" name="Nature">
        <title>Complex archaea that bridge the gap between prokaryotes and eukaryotes.</title>
        <authorList>
            <person name="Spang A."/>
            <person name="Saw J.H."/>
            <person name="Jorgensen S.L."/>
            <person name="Zaremba-Niedzwiedzka K."/>
            <person name="Martijn J."/>
            <person name="Lind A.E."/>
            <person name="van Eijk R."/>
            <person name="Schleper C."/>
            <person name="Guy L."/>
            <person name="Ettema T.J."/>
        </authorList>
    </citation>
    <scope>NUCLEOTIDE SEQUENCE</scope>
</reference>
<sequence length="81" mass="9901">MNKIICWLFGHKWFVCWPDEIRYQEGMETFRQKSCIRCPKTVRFDIQRAKSPLPPIDCNQEFKWVNYYMEYQKASGKKSNK</sequence>
<name>A0A0F9TK25_9ZZZZ</name>
<gene>
    <name evidence="1" type="ORF">LCGC14_0719990</name>
</gene>
<comment type="caution">
    <text evidence="1">The sequence shown here is derived from an EMBL/GenBank/DDBJ whole genome shotgun (WGS) entry which is preliminary data.</text>
</comment>
<evidence type="ECO:0000313" key="1">
    <source>
        <dbReference type="EMBL" id="KKN41758.1"/>
    </source>
</evidence>
<organism evidence="1">
    <name type="scientific">marine sediment metagenome</name>
    <dbReference type="NCBI Taxonomy" id="412755"/>
    <lineage>
        <taxon>unclassified sequences</taxon>
        <taxon>metagenomes</taxon>
        <taxon>ecological metagenomes</taxon>
    </lineage>
</organism>
<protein>
    <submittedName>
        <fullName evidence="1">Uncharacterized protein</fullName>
    </submittedName>
</protein>
<dbReference type="AlphaFoldDB" id="A0A0F9TK25"/>